<gene>
    <name evidence="1" type="ORF">BSZ32_12340</name>
</gene>
<organism evidence="1 2">
    <name type="scientific">Rubritalea profundi</name>
    <dbReference type="NCBI Taxonomy" id="1658618"/>
    <lineage>
        <taxon>Bacteria</taxon>
        <taxon>Pseudomonadati</taxon>
        <taxon>Verrucomicrobiota</taxon>
        <taxon>Verrucomicrobiia</taxon>
        <taxon>Verrucomicrobiales</taxon>
        <taxon>Rubritaleaceae</taxon>
        <taxon>Rubritalea</taxon>
    </lineage>
</organism>
<name>A0A2S7U4F3_9BACT</name>
<dbReference type="AlphaFoldDB" id="A0A2S7U4F3"/>
<keyword evidence="2" id="KW-1185">Reference proteome</keyword>
<sequence length="347" mass="39335">MKTLLTEFKKEFQDRVFDILWRQWSAFGVAGHGDVWRGSLIDPEALLLITCTVGRYDARMFDAMVEWMGINGRYINVQRLKRIMASEQFAGEQVVRAVAAMTRDSVSAAKWSGTAKPGEAKPGEAEAPPCLLFFLSNGKPMPVIQEPDPVFSDHGLLRTRYETRNVAQLFRPEPVCNLMLRLRAFLGVNARCEIIAYLLLHEKGSPGPLARDAYYFSLTISKAMAEMRDSGFLASRIQGRRRDHRLAPGIWNDLFLGHEQPRWIVWPRSFRAIEVLWIFFQDTDLTQIDALAQASALRRVLIKSVVDRSETSGLNYSFGDLSGYPGEELIPFFIDRITAMLDALSEP</sequence>
<protein>
    <submittedName>
        <fullName evidence="1">Uncharacterized protein</fullName>
    </submittedName>
</protein>
<reference evidence="1 2" key="1">
    <citation type="submission" date="2016-12" db="EMBL/GenBank/DDBJ databases">
        <title>Study of bacterial adaptation to deep sea.</title>
        <authorList>
            <person name="Song J."/>
            <person name="Yoshizawa S."/>
            <person name="Kogure K."/>
        </authorList>
    </citation>
    <scope>NUCLEOTIDE SEQUENCE [LARGE SCALE GENOMIC DNA]</scope>
    <source>
        <strain evidence="1 2">SAORIC-165</strain>
    </source>
</reference>
<dbReference type="Proteomes" id="UP000239907">
    <property type="component" value="Unassembled WGS sequence"/>
</dbReference>
<dbReference type="OrthoDB" id="192660at2"/>
<evidence type="ECO:0000313" key="1">
    <source>
        <dbReference type="EMBL" id="PQJ29202.1"/>
    </source>
</evidence>
<evidence type="ECO:0000313" key="2">
    <source>
        <dbReference type="Proteomes" id="UP000239907"/>
    </source>
</evidence>
<accession>A0A2S7U4F3</accession>
<dbReference type="EMBL" id="MQWA01000001">
    <property type="protein sequence ID" value="PQJ29202.1"/>
    <property type="molecule type" value="Genomic_DNA"/>
</dbReference>
<proteinExistence type="predicted"/>
<dbReference type="RefSeq" id="WP_105043694.1">
    <property type="nucleotide sequence ID" value="NZ_MQWA01000001.1"/>
</dbReference>
<comment type="caution">
    <text evidence="1">The sequence shown here is derived from an EMBL/GenBank/DDBJ whole genome shotgun (WGS) entry which is preliminary data.</text>
</comment>